<evidence type="ECO:0000313" key="5">
    <source>
        <dbReference type="EMBL" id="SET08416.1"/>
    </source>
</evidence>
<dbReference type="OrthoDB" id="9782422at2"/>
<keyword evidence="1" id="KW-0547">Nucleotide-binding</keyword>
<name>A0A1I0BN15_9BACI</name>
<dbReference type="InterPro" id="IPR029000">
    <property type="entry name" value="Cyclophilin-like_dom_sf"/>
</dbReference>
<evidence type="ECO:0000256" key="3">
    <source>
        <dbReference type="ARBA" id="ARBA00022840"/>
    </source>
</evidence>
<evidence type="ECO:0000256" key="2">
    <source>
        <dbReference type="ARBA" id="ARBA00022801"/>
    </source>
</evidence>
<dbReference type="InterPro" id="IPR052708">
    <property type="entry name" value="PxpC"/>
</dbReference>
<dbReference type="GO" id="GO:0016787">
    <property type="term" value="F:hydrolase activity"/>
    <property type="evidence" value="ECO:0007669"/>
    <property type="project" value="UniProtKB-KW"/>
</dbReference>
<dbReference type="InterPro" id="IPR003778">
    <property type="entry name" value="CT_A_B"/>
</dbReference>
<dbReference type="PANTHER" id="PTHR43309:SF5">
    <property type="entry name" value="5-OXOPROLINASE SUBUNIT C"/>
    <property type="match status" value="1"/>
</dbReference>
<dbReference type="RefSeq" id="WP_090868369.1">
    <property type="nucleotide sequence ID" value="NZ_FOHE01000005.1"/>
</dbReference>
<keyword evidence="6" id="KW-1185">Reference proteome</keyword>
<gene>
    <name evidence="5" type="ORF">SAMN05216389_105105</name>
</gene>
<feature type="domain" description="Carboxyltransferase" evidence="4">
    <location>
        <begin position="27"/>
        <end position="301"/>
    </location>
</feature>
<evidence type="ECO:0000313" key="6">
    <source>
        <dbReference type="Proteomes" id="UP000198618"/>
    </source>
</evidence>
<dbReference type="STRING" id="930131.SAMN05216389_105105"/>
<protein>
    <submittedName>
        <fullName evidence="5">Antagonist of KipI</fullName>
    </submittedName>
</protein>
<accession>A0A1I0BN15</accession>
<dbReference type="SMART" id="SM00797">
    <property type="entry name" value="AHS2"/>
    <property type="match status" value="1"/>
</dbReference>
<dbReference type="Proteomes" id="UP000198618">
    <property type="component" value="Unassembled WGS sequence"/>
</dbReference>
<keyword evidence="3" id="KW-0067">ATP-binding</keyword>
<dbReference type="PANTHER" id="PTHR43309">
    <property type="entry name" value="5-OXOPROLINASE SUBUNIT C"/>
    <property type="match status" value="1"/>
</dbReference>
<evidence type="ECO:0000259" key="4">
    <source>
        <dbReference type="SMART" id="SM00797"/>
    </source>
</evidence>
<dbReference type="Pfam" id="PF02626">
    <property type="entry name" value="CT_A_B"/>
    <property type="match status" value="1"/>
</dbReference>
<dbReference type="Gene3D" id="2.40.100.10">
    <property type="entry name" value="Cyclophilin-like"/>
    <property type="match status" value="1"/>
</dbReference>
<proteinExistence type="predicted"/>
<dbReference type="GO" id="GO:0005524">
    <property type="term" value="F:ATP binding"/>
    <property type="evidence" value="ECO:0007669"/>
    <property type="project" value="UniProtKB-KW"/>
</dbReference>
<dbReference type="SUPFAM" id="SSF50891">
    <property type="entry name" value="Cyclophilin-like"/>
    <property type="match status" value="1"/>
</dbReference>
<keyword evidence="2" id="KW-0378">Hydrolase</keyword>
<organism evidence="5 6">
    <name type="scientific">Oceanobacillus limi</name>
    <dbReference type="NCBI Taxonomy" id="930131"/>
    <lineage>
        <taxon>Bacteria</taxon>
        <taxon>Bacillati</taxon>
        <taxon>Bacillota</taxon>
        <taxon>Bacilli</taxon>
        <taxon>Bacillales</taxon>
        <taxon>Bacillaceae</taxon>
        <taxon>Oceanobacillus</taxon>
    </lineage>
</organism>
<dbReference type="EMBL" id="FOHE01000005">
    <property type="protein sequence ID" value="SET08416.1"/>
    <property type="molecule type" value="Genomic_DNA"/>
</dbReference>
<reference evidence="5 6" key="1">
    <citation type="submission" date="2016-10" db="EMBL/GenBank/DDBJ databases">
        <authorList>
            <person name="de Groot N.N."/>
        </authorList>
    </citation>
    <scope>NUCLEOTIDE SEQUENCE [LARGE SCALE GENOMIC DNA]</scope>
    <source>
        <strain evidence="5 6">IBRC-M 10780</strain>
    </source>
</reference>
<evidence type="ECO:0000256" key="1">
    <source>
        <dbReference type="ARBA" id="ARBA00022741"/>
    </source>
</evidence>
<dbReference type="NCBIfam" id="TIGR00724">
    <property type="entry name" value="urea_amlyse_rel"/>
    <property type="match status" value="1"/>
</dbReference>
<dbReference type="AlphaFoldDB" id="A0A1I0BN15"/>
<sequence length="313" mass="34720">MSQEIFHIIKPGLMSTFQDKGRTGYQRFGVPVSGAMDRFALQVANILVGNPRYEACIEVALIGPKIEMLHSMTIAITGANLEPKVNGEAKPMWTSFTVYKGDRLSFGRHQEGVFAYIAIAGGIDCPSFLGSKSTDVKSGFGVPVEKGVRINGFPRINKTNVGLKISEIPVYKKKVEIAVIEGPHTEMFTAEEREQFFNVTHTLEANSNRMGYRLKTNIEHWGNTANIWSDAIPYGGIQIPPNGQPIILMADRQTTGGYPRIGTVISSDLSKLAQLVPRGQIQFYRTTIEEAQNQAIKMEKSIRNLALFRKNIN</sequence>